<evidence type="ECO:0000313" key="1">
    <source>
        <dbReference type="EMBL" id="ETK95829.1"/>
    </source>
</evidence>
<sequence>MRSIAMHWKGDPQHCFTREVHGNDKDAHSATVFSTYSPTQKITTAACAITKPGQGYDYKKIANDNVSAS</sequence>
<dbReference type="AlphaFoldDB" id="W2HL05"/>
<reference evidence="1" key="1">
    <citation type="submission" date="2013-11" db="EMBL/GenBank/DDBJ databases">
        <title>The Genome Sequence of Phytophthora parasitica CJ02B3.</title>
        <authorList>
            <consortium name="The Broad Institute Genomics Platform"/>
            <person name="Russ C."/>
            <person name="Tyler B."/>
            <person name="Panabieres F."/>
            <person name="Shan W."/>
            <person name="Tripathy S."/>
            <person name="Grunwald N."/>
            <person name="Machado M."/>
            <person name="Johnson C.S."/>
            <person name="Arredondo F."/>
            <person name="Hong C."/>
            <person name="Coffey M."/>
            <person name="Young S.K."/>
            <person name="Zeng Q."/>
            <person name="Gargeya S."/>
            <person name="Fitzgerald M."/>
            <person name="Abouelleil A."/>
            <person name="Alvarado L."/>
            <person name="Chapman S.B."/>
            <person name="Gainer-Dewar J."/>
            <person name="Goldberg J."/>
            <person name="Griggs A."/>
            <person name="Gujja S."/>
            <person name="Hansen M."/>
            <person name="Howarth C."/>
            <person name="Imamovic A."/>
            <person name="Ireland A."/>
            <person name="Larimer J."/>
            <person name="McCowan C."/>
            <person name="Murphy C."/>
            <person name="Pearson M."/>
            <person name="Poon T.W."/>
            <person name="Priest M."/>
            <person name="Roberts A."/>
            <person name="Saif S."/>
            <person name="Shea T."/>
            <person name="Sykes S."/>
            <person name="Wortman J."/>
            <person name="Nusbaum C."/>
            <person name="Birren B."/>
        </authorList>
    </citation>
    <scope>NUCLEOTIDE SEQUENCE [LARGE SCALE GENOMIC DNA]</scope>
    <source>
        <strain evidence="1">CJ02B3</strain>
    </source>
</reference>
<accession>W2HL05</accession>
<name>W2HL05_PHYNI</name>
<organism evidence="1">
    <name type="scientific">Phytophthora nicotianae</name>
    <name type="common">Potato buckeye rot agent</name>
    <name type="synonym">Phytophthora parasitica</name>
    <dbReference type="NCBI Taxonomy" id="4792"/>
    <lineage>
        <taxon>Eukaryota</taxon>
        <taxon>Sar</taxon>
        <taxon>Stramenopiles</taxon>
        <taxon>Oomycota</taxon>
        <taxon>Peronosporomycetes</taxon>
        <taxon>Peronosporales</taxon>
        <taxon>Peronosporaceae</taxon>
        <taxon>Phytophthora</taxon>
    </lineage>
</organism>
<proteinExistence type="predicted"/>
<dbReference type="EMBL" id="KI684192">
    <property type="protein sequence ID" value="ETK95829.1"/>
    <property type="molecule type" value="Genomic_DNA"/>
</dbReference>
<gene>
    <name evidence="1" type="ORF">L915_01281</name>
</gene>
<protein>
    <submittedName>
        <fullName evidence="1">Uncharacterized protein</fullName>
    </submittedName>
</protein>
<dbReference type="Proteomes" id="UP000053236">
    <property type="component" value="Unassembled WGS sequence"/>
</dbReference>